<evidence type="ECO:0000313" key="1">
    <source>
        <dbReference type="Ensembl" id="ENSBMSP00010027919.1"/>
    </source>
</evidence>
<protein>
    <submittedName>
        <fullName evidence="1">Uncharacterized protein</fullName>
    </submittedName>
</protein>
<organism evidence="1">
    <name type="scientific">Balaenoptera musculus</name>
    <name type="common">Blue whale</name>
    <dbReference type="NCBI Taxonomy" id="9771"/>
    <lineage>
        <taxon>Eukaryota</taxon>
        <taxon>Metazoa</taxon>
        <taxon>Chordata</taxon>
        <taxon>Craniata</taxon>
        <taxon>Vertebrata</taxon>
        <taxon>Euteleostomi</taxon>
        <taxon>Mammalia</taxon>
        <taxon>Eutheria</taxon>
        <taxon>Laurasiatheria</taxon>
        <taxon>Artiodactyla</taxon>
        <taxon>Whippomorpha</taxon>
        <taxon>Cetacea</taxon>
        <taxon>Mysticeti</taxon>
        <taxon>Balaenopteridae</taxon>
        <taxon>Balaenoptera</taxon>
    </lineage>
</organism>
<name>A0A8C0DWZ8_BALMU</name>
<reference evidence="1" key="1">
    <citation type="submission" date="2023-09" db="UniProtKB">
        <authorList>
            <consortium name="Ensembl"/>
        </authorList>
    </citation>
    <scope>IDENTIFICATION</scope>
</reference>
<dbReference type="Ensembl" id="ENSBMST00010030724.1">
    <property type="protein sequence ID" value="ENSBMSP00010027919.1"/>
    <property type="gene ID" value="ENSBMSG00010020269.1"/>
</dbReference>
<dbReference type="AlphaFoldDB" id="A0A8C0DWZ8"/>
<dbReference type="GeneTree" id="ENSGT01010000229245"/>
<sequence>MGLCHWFFLNPPWSTEKVQGSWGQVGASGLQLSLTFFVSQISPQHLPFPGGAHTPPQRPLLFPRMCPREEWRCADPGQRVAGLHPRFVFCTENRTFSLLGGFCGHIPGRVSRLEQWGEPRVAGRERPAFQEVRRGPQEHSLYPDWCLCSCVDTSM</sequence>
<proteinExistence type="predicted"/>
<accession>A0A8C0DWZ8</accession>